<organism evidence="2 3">
    <name type="scientific">Cardamine amara subsp. amara</name>
    <dbReference type="NCBI Taxonomy" id="228776"/>
    <lineage>
        <taxon>Eukaryota</taxon>
        <taxon>Viridiplantae</taxon>
        <taxon>Streptophyta</taxon>
        <taxon>Embryophyta</taxon>
        <taxon>Tracheophyta</taxon>
        <taxon>Spermatophyta</taxon>
        <taxon>Magnoliopsida</taxon>
        <taxon>eudicotyledons</taxon>
        <taxon>Gunneridae</taxon>
        <taxon>Pentapetalae</taxon>
        <taxon>rosids</taxon>
        <taxon>malvids</taxon>
        <taxon>Brassicales</taxon>
        <taxon>Brassicaceae</taxon>
        <taxon>Cardamineae</taxon>
        <taxon>Cardamine</taxon>
    </lineage>
</organism>
<comment type="caution">
    <text evidence="2">The sequence shown here is derived from an EMBL/GenBank/DDBJ whole genome shotgun (WGS) entry which is preliminary data.</text>
</comment>
<accession>A0ABD1C5S4</accession>
<evidence type="ECO:0000313" key="3">
    <source>
        <dbReference type="Proteomes" id="UP001558713"/>
    </source>
</evidence>
<reference evidence="2 3" key="1">
    <citation type="submission" date="2024-04" db="EMBL/GenBank/DDBJ databases">
        <title>Genome assembly C_amara_ONT_v2.</title>
        <authorList>
            <person name="Yant L."/>
            <person name="Moore C."/>
            <person name="Slenker M."/>
        </authorList>
    </citation>
    <scope>NUCLEOTIDE SEQUENCE [LARGE SCALE GENOMIC DNA]</scope>
    <source>
        <tissue evidence="2">Leaf</tissue>
    </source>
</reference>
<dbReference type="Proteomes" id="UP001558713">
    <property type="component" value="Unassembled WGS sequence"/>
</dbReference>
<gene>
    <name evidence="2" type="ORF">V5N11_000926</name>
</gene>
<dbReference type="EMBL" id="JBANAX010000050">
    <property type="protein sequence ID" value="KAL1224596.1"/>
    <property type="molecule type" value="Genomic_DNA"/>
</dbReference>
<evidence type="ECO:0000313" key="2">
    <source>
        <dbReference type="EMBL" id="KAL1224596.1"/>
    </source>
</evidence>
<dbReference type="PANTHER" id="PTHR45023">
    <property type="match status" value="1"/>
</dbReference>
<keyword evidence="3" id="KW-1185">Reference proteome</keyword>
<proteinExistence type="predicted"/>
<evidence type="ECO:0000256" key="1">
    <source>
        <dbReference type="SAM" id="MobiDB-lite"/>
    </source>
</evidence>
<feature type="compositionally biased region" description="Basic and acidic residues" evidence="1">
    <location>
        <begin position="187"/>
        <end position="198"/>
    </location>
</feature>
<sequence>MDLSSTNPYSQTSNFVELLNSQNDSVFCSYASSLGEDTPADASRLGENTSAHRRERKKWTPMDDVLLISSWLNTSKDPVVGNEQKSGAFTGNALQRILLQVPRLQDMKTERQCSVSNDGRRLTTLSASFADHIRLQQERNPVVRLEHAWKELRNDQKWCDLSTTKTDGSSKRRRCEDGSQSSCSIAEETKTGEEDQGTKRPPGVKAAKGKGKRSTIEVKGALAEFQTMWAIQEKDLAMKEKLSKMGILDSLIAKKESLSDYEEALKKKLITYMLAN</sequence>
<protein>
    <submittedName>
        <fullName evidence="2">Glutathione S-transferase T3</fullName>
    </submittedName>
</protein>
<feature type="region of interest" description="Disordered" evidence="1">
    <location>
        <begin position="161"/>
        <end position="212"/>
    </location>
</feature>
<feature type="compositionally biased region" description="Basic and acidic residues" evidence="1">
    <location>
        <begin position="168"/>
        <end position="177"/>
    </location>
</feature>
<dbReference type="PANTHER" id="PTHR45023:SF4">
    <property type="entry name" value="GLYCINE-RICH PROTEIN-RELATED"/>
    <property type="match status" value="1"/>
</dbReference>
<name>A0ABD1C5S4_CARAN</name>
<dbReference type="AlphaFoldDB" id="A0ABD1C5S4"/>